<organism evidence="1 2">
    <name type="scientific">Coniosporium uncinatum</name>
    <dbReference type="NCBI Taxonomy" id="93489"/>
    <lineage>
        <taxon>Eukaryota</taxon>
        <taxon>Fungi</taxon>
        <taxon>Dikarya</taxon>
        <taxon>Ascomycota</taxon>
        <taxon>Pezizomycotina</taxon>
        <taxon>Dothideomycetes</taxon>
        <taxon>Dothideomycetes incertae sedis</taxon>
        <taxon>Coniosporium</taxon>
    </lineage>
</organism>
<protein>
    <submittedName>
        <fullName evidence="1">Uncharacterized protein</fullName>
    </submittedName>
</protein>
<proteinExistence type="predicted"/>
<name>A0ACC3DKE2_9PEZI</name>
<feature type="non-terminal residue" evidence="1">
    <location>
        <position position="1"/>
    </location>
</feature>
<evidence type="ECO:0000313" key="1">
    <source>
        <dbReference type="EMBL" id="KAK3077059.1"/>
    </source>
</evidence>
<comment type="caution">
    <text evidence="1">The sequence shown here is derived from an EMBL/GenBank/DDBJ whole genome shotgun (WGS) entry which is preliminary data.</text>
</comment>
<accession>A0ACC3DKE2</accession>
<gene>
    <name evidence="1" type="ORF">LTS18_011317</name>
</gene>
<keyword evidence="2" id="KW-1185">Reference proteome</keyword>
<evidence type="ECO:0000313" key="2">
    <source>
        <dbReference type="Proteomes" id="UP001186974"/>
    </source>
</evidence>
<reference evidence="1" key="1">
    <citation type="submission" date="2024-09" db="EMBL/GenBank/DDBJ databases">
        <title>Black Yeasts Isolated from many extreme environments.</title>
        <authorList>
            <person name="Coleine C."/>
            <person name="Stajich J.E."/>
            <person name="Selbmann L."/>
        </authorList>
    </citation>
    <scope>NUCLEOTIDE SEQUENCE</scope>
    <source>
        <strain evidence="1">CCFEE 5737</strain>
    </source>
</reference>
<sequence>QFIDALGWTDVADDPVRFAPTGTDRAEYPPAPLNKVTTQGIFTIRSLLTNYYDIMAIPRRSFFAHLAHFTTDEFQKDRLLEFTDPEYIDELYDYTTRPRRSILEVMQEFETVRVPWQRLASVLPVMRGRQFSIASGGDLKHGSHGEGKIELLVAIVKYKTVIKRVRQGVCTRYIASLDSGQSLNVTLQKGGLNVSRNEAHLPVVMIGPGTGVAPMRSMIYERLVWSEEAKATVTETVNGNSGANNKDSDLLFYGCRNANADFFFKEEWQALGEKDILAVYAAFSRDQREKVYVQDLVRRESTKIYDALVRRGGLVYVCGSSGKMPQAVREALIEVFHKEGALDREAAEAHLIAMEKAGRYKQETW</sequence>
<dbReference type="Proteomes" id="UP001186974">
    <property type="component" value="Unassembled WGS sequence"/>
</dbReference>
<dbReference type="EMBL" id="JAWDJW010003259">
    <property type="protein sequence ID" value="KAK3077059.1"/>
    <property type="molecule type" value="Genomic_DNA"/>
</dbReference>